<dbReference type="GO" id="GO:0006865">
    <property type="term" value="P:amino acid transport"/>
    <property type="evidence" value="ECO:0007669"/>
    <property type="project" value="InterPro"/>
</dbReference>
<comment type="subcellular location">
    <subcellularLocation>
        <location evidence="1">Cell membrane</location>
        <topology evidence="1">Multi-pass membrane protein</topology>
    </subcellularLocation>
</comment>
<dbReference type="RefSeq" id="WP_099105757.1">
    <property type="nucleotide sequence ID" value="NZ_JAATJF010000002.1"/>
</dbReference>
<evidence type="ECO:0000256" key="3">
    <source>
        <dbReference type="ARBA" id="ARBA00022692"/>
    </source>
</evidence>
<protein>
    <recommendedName>
        <fullName evidence="9">Lysine transporter LysE</fullName>
    </recommendedName>
</protein>
<evidence type="ECO:0008006" key="9">
    <source>
        <dbReference type="Google" id="ProtNLM"/>
    </source>
</evidence>
<sequence length="208" mass="22238">MYSLTAVLIGLAAAAGATFFPGMLNMTSVSVSLRAGRRAGYAFAAGMATTFTVQAGLAVFFANYFTDHPAIIPLLKEWAVAAFAVLAIFFFFKGYRGRVAEAAAEEQQYRGSPFLRGLVLALMNLLTVPYFFAVSGWLLADGYLAGDGLGRLGFTLGAGAGALIIFGAYARLAEWMQRKAFFLTRNINFLLGGLLMILAVVQGVRLCS</sequence>
<dbReference type="EMBL" id="PDLO01000002">
    <property type="protein sequence ID" value="PHK99140.1"/>
    <property type="molecule type" value="Genomic_DNA"/>
</dbReference>
<evidence type="ECO:0000256" key="5">
    <source>
        <dbReference type="ARBA" id="ARBA00023136"/>
    </source>
</evidence>
<evidence type="ECO:0000256" key="2">
    <source>
        <dbReference type="ARBA" id="ARBA00022475"/>
    </source>
</evidence>
<name>A0A2G0CGT7_9BACT</name>
<dbReference type="Pfam" id="PF01810">
    <property type="entry name" value="LysE"/>
    <property type="match status" value="1"/>
</dbReference>
<feature type="transmembrane region" description="Helical" evidence="6">
    <location>
        <begin position="182"/>
        <end position="204"/>
    </location>
</feature>
<proteinExistence type="predicted"/>
<accession>A0A2G0CGT7</accession>
<dbReference type="InterPro" id="IPR001123">
    <property type="entry name" value="LeuE-type"/>
</dbReference>
<feature type="transmembrane region" description="Helical" evidence="6">
    <location>
        <begin position="113"/>
        <end position="140"/>
    </location>
</feature>
<feature type="transmembrane region" description="Helical" evidence="6">
    <location>
        <begin position="39"/>
        <end position="65"/>
    </location>
</feature>
<gene>
    <name evidence="7" type="ORF">CGL56_06690</name>
</gene>
<evidence type="ECO:0000256" key="6">
    <source>
        <dbReference type="SAM" id="Phobius"/>
    </source>
</evidence>
<evidence type="ECO:0000313" key="7">
    <source>
        <dbReference type="EMBL" id="PHK99140.1"/>
    </source>
</evidence>
<dbReference type="OrthoDB" id="1451945at2"/>
<dbReference type="Proteomes" id="UP000226437">
    <property type="component" value="Unassembled WGS sequence"/>
</dbReference>
<keyword evidence="5 6" id="KW-0472">Membrane</keyword>
<evidence type="ECO:0000256" key="4">
    <source>
        <dbReference type="ARBA" id="ARBA00022989"/>
    </source>
</evidence>
<keyword evidence="2" id="KW-1003">Cell membrane</keyword>
<keyword evidence="4 6" id="KW-1133">Transmembrane helix</keyword>
<comment type="caution">
    <text evidence="7">The sequence shown here is derived from an EMBL/GenBank/DDBJ whole genome shotgun (WGS) entry which is preliminary data.</text>
</comment>
<dbReference type="GO" id="GO:0005886">
    <property type="term" value="C:plasma membrane"/>
    <property type="evidence" value="ECO:0007669"/>
    <property type="project" value="UniProtKB-SubCell"/>
</dbReference>
<organism evidence="7 8">
    <name type="scientific">Neolewinella marina</name>
    <dbReference type="NCBI Taxonomy" id="438751"/>
    <lineage>
        <taxon>Bacteria</taxon>
        <taxon>Pseudomonadati</taxon>
        <taxon>Bacteroidota</taxon>
        <taxon>Saprospiria</taxon>
        <taxon>Saprospirales</taxon>
        <taxon>Lewinellaceae</taxon>
        <taxon>Neolewinella</taxon>
    </lineage>
</organism>
<feature type="transmembrane region" description="Helical" evidence="6">
    <location>
        <begin position="71"/>
        <end position="92"/>
    </location>
</feature>
<evidence type="ECO:0000313" key="8">
    <source>
        <dbReference type="Proteomes" id="UP000226437"/>
    </source>
</evidence>
<feature type="transmembrane region" description="Helical" evidence="6">
    <location>
        <begin position="152"/>
        <end position="170"/>
    </location>
</feature>
<evidence type="ECO:0000256" key="1">
    <source>
        <dbReference type="ARBA" id="ARBA00004651"/>
    </source>
</evidence>
<feature type="transmembrane region" description="Helical" evidence="6">
    <location>
        <begin position="6"/>
        <end position="27"/>
    </location>
</feature>
<reference evidence="7 8" key="1">
    <citation type="submission" date="2017-10" db="EMBL/GenBank/DDBJ databases">
        <title>The draft genome sequence of Lewinella marina KCTC 32374.</title>
        <authorList>
            <person name="Wang K."/>
        </authorList>
    </citation>
    <scope>NUCLEOTIDE SEQUENCE [LARGE SCALE GENOMIC DNA]</scope>
    <source>
        <strain evidence="7 8">MKG-38</strain>
    </source>
</reference>
<keyword evidence="3 6" id="KW-0812">Transmembrane</keyword>
<dbReference type="AlphaFoldDB" id="A0A2G0CGT7"/>
<keyword evidence="8" id="KW-1185">Reference proteome</keyword>